<dbReference type="SMART" id="SM00387">
    <property type="entry name" value="HATPase_c"/>
    <property type="match status" value="1"/>
</dbReference>
<evidence type="ECO:0000256" key="1">
    <source>
        <dbReference type="ARBA" id="ARBA00000085"/>
    </source>
</evidence>
<keyword evidence="7" id="KW-0812">Transmembrane</keyword>
<evidence type="ECO:0000256" key="4">
    <source>
        <dbReference type="ARBA" id="ARBA00022679"/>
    </source>
</evidence>
<proteinExistence type="predicted"/>
<dbReference type="EMBL" id="JASJOS010000004">
    <property type="protein sequence ID" value="MDJ1481015.1"/>
    <property type="molecule type" value="Genomic_DNA"/>
</dbReference>
<dbReference type="CDD" id="cd00082">
    <property type="entry name" value="HisKA"/>
    <property type="match status" value="1"/>
</dbReference>
<dbReference type="InterPro" id="IPR036097">
    <property type="entry name" value="HisK_dim/P_sf"/>
</dbReference>
<keyword evidence="9" id="KW-0067">ATP-binding</keyword>
<feature type="transmembrane region" description="Helical" evidence="7">
    <location>
        <begin position="64"/>
        <end position="83"/>
    </location>
</feature>
<dbReference type="SMART" id="SM00388">
    <property type="entry name" value="HisKA"/>
    <property type="match status" value="1"/>
</dbReference>
<accession>A0AAE3QPU0</accession>
<gene>
    <name evidence="9" type="ORF">QNI16_11020</name>
</gene>
<evidence type="ECO:0000256" key="7">
    <source>
        <dbReference type="SAM" id="Phobius"/>
    </source>
</evidence>
<dbReference type="InterPro" id="IPR004358">
    <property type="entry name" value="Sig_transdc_His_kin-like_C"/>
</dbReference>
<dbReference type="Pfam" id="PF00512">
    <property type="entry name" value="HisKA"/>
    <property type="match status" value="1"/>
</dbReference>
<dbReference type="Gene3D" id="3.30.565.10">
    <property type="entry name" value="Histidine kinase-like ATPase, C-terminal domain"/>
    <property type="match status" value="1"/>
</dbReference>
<keyword evidence="7" id="KW-1133">Transmembrane helix</keyword>
<dbReference type="EC" id="2.7.13.3" evidence="2"/>
<dbReference type="InterPro" id="IPR003594">
    <property type="entry name" value="HATPase_dom"/>
</dbReference>
<dbReference type="PROSITE" id="PS50109">
    <property type="entry name" value="HIS_KIN"/>
    <property type="match status" value="1"/>
</dbReference>
<dbReference type="PRINTS" id="PR00344">
    <property type="entry name" value="BCTRLSENSOR"/>
</dbReference>
<evidence type="ECO:0000259" key="8">
    <source>
        <dbReference type="PROSITE" id="PS50109"/>
    </source>
</evidence>
<comment type="caution">
    <text evidence="9">The sequence shown here is derived from an EMBL/GenBank/DDBJ whole genome shotgun (WGS) entry which is preliminary data.</text>
</comment>
<comment type="catalytic activity">
    <reaction evidence="1">
        <text>ATP + protein L-histidine = ADP + protein N-phospho-L-histidine.</text>
        <dbReference type="EC" id="2.7.13.3"/>
    </reaction>
</comment>
<dbReference type="SUPFAM" id="SSF47384">
    <property type="entry name" value="Homodimeric domain of signal transducing histidine kinase"/>
    <property type="match status" value="1"/>
</dbReference>
<feature type="transmembrane region" description="Helical" evidence="7">
    <location>
        <begin position="89"/>
        <end position="106"/>
    </location>
</feature>
<dbReference type="InterPro" id="IPR005467">
    <property type="entry name" value="His_kinase_dom"/>
</dbReference>
<name>A0AAE3QPU0_9BACT</name>
<evidence type="ECO:0000313" key="10">
    <source>
        <dbReference type="Proteomes" id="UP001241110"/>
    </source>
</evidence>
<reference evidence="9" key="1">
    <citation type="submission" date="2023-05" db="EMBL/GenBank/DDBJ databases">
        <authorList>
            <person name="Zhang X."/>
        </authorList>
    </citation>
    <scope>NUCLEOTIDE SEQUENCE</scope>
    <source>
        <strain evidence="9">YF14B1</strain>
    </source>
</reference>
<dbReference type="Proteomes" id="UP001241110">
    <property type="component" value="Unassembled WGS sequence"/>
</dbReference>
<dbReference type="InterPro" id="IPR036890">
    <property type="entry name" value="HATPase_C_sf"/>
</dbReference>
<feature type="domain" description="Histidine kinase" evidence="8">
    <location>
        <begin position="206"/>
        <end position="420"/>
    </location>
</feature>
<dbReference type="Pfam" id="PF02518">
    <property type="entry name" value="HATPase_c"/>
    <property type="match status" value="1"/>
</dbReference>
<evidence type="ECO:0000256" key="2">
    <source>
        <dbReference type="ARBA" id="ARBA00012438"/>
    </source>
</evidence>
<dbReference type="PANTHER" id="PTHR43711">
    <property type="entry name" value="TWO-COMPONENT HISTIDINE KINASE"/>
    <property type="match status" value="1"/>
</dbReference>
<feature type="transmembrane region" description="Helical" evidence="7">
    <location>
        <begin position="151"/>
        <end position="169"/>
    </location>
</feature>
<dbReference type="RefSeq" id="WP_313978263.1">
    <property type="nucleotide sequence ID" value="NZ_JASJOS010000004.1"/>
</dbReference>
<protein>
    <recommendedName>
        <fullName evidence="2">histidine kinase</fullName>
        <ecNumber evidence="2">2.7.13.3</ecNumber>
    </recommendedName>
</protein>
<evidence type="ECO:0000256" key="3">
    <source>
        <dbReference type="ARBA" id="ARBA00022553"/>
    </source>
</evidence>
<feature type="transmembrane region" description="Helical" evidence="7">
    <location>
        <begin position="113"/>
        <end position="131"/>
    </location>
</feature>
<keyword evidence="7" id="KW-0472">Membrane</keyword>
<dbReference type="AlphaFoldDB" id="A0AAE3QPU0"/>
<keyword evidence="9" id="KW-0547">Nucleotide-binding</keyword>
<dbReference type="Gene3D" id="1.10.287.130">
    <property type="match status" value="1"/>
</dbReference>
<dbReference type="GO" id="GO:0005524">
    <property type="term" value="F:ATP binding"/>
    <property type="evidence" value="ECO:0007669"/>
    <property type="project" value="UniProtKB-KW"/>
</dbReference>
<evidence type="ECO:0000256" key="6">
    <source>
        <dbReference type="ARBA" id="ARBA00023012"/>
    </source>
</evidence>
<evidence type="ECO:0000313" key="9">
    <source>
        <dbReference type="EMBL" id="MDJ1481015.1"/>
    </source>
</evidence>
<dbReference type="PANTHER" id="PTHR43711:SF26">
    <property type="entry name" value="SENSOR HISTIDINE KINASE RCSC"/>
    <property type="match status" value="1"/>
</dbReference>
<dbReference type="GO" id="GO:0000155">
    <property type="term" value="F:phosphorelay sensor kinase activity"/>
    <property type="evidence" value="ECO:0007669"/>
    <property type="project" value="InterPro"/>
</dbReference>
<keyword evidence="3" id="KW-0597">Phosphoprotein</keyword>
<keyword evidence="5" id="KW-0418">Kinase</keyword>
<sequence length="425" mass="48203">MAYLDLKEGRSALLERTTKAAFIVFILSGLPDIIFGSWGTLWYLVPGLPVCVIAYILNRKGRGVLAGNVFAFGISLVIFFSAVTLSSKSNAYLFYLPFVIGLPFLIDFRNKKLLLIHVSHITLFWLLLTFYDNSYYIVGDMPPSQLKIIGQVNMVLSVFFCQFFVFQIVNASRKAESAIVISEQQLRAQNENLKKGNQELDKFIYSVSHDLRSPVASILGLTNLGKQEEDMAEMQEFTHLMKRSLLRMDSYILDILDYSRNTRLAVKQEEIDIKQEIDAIIKNCYQREENSLVDVEIEIEPKTPDAFYTDRYRLQIVLSKILFNAFYYQKPDTSHPRIQVVCHLSPLHVVIRVKDNGIGIASEDLEKIFTMFYRSNVTKPGSGLGLYIARETAGRIGGRISATSQEGIGSEFMISIPNLGRTLVI</sequence>
<feature type="transmembrane region" description="Helical" evidence="7">
    <location>
        <begin position="41"/>
        <end position="57"/>
    </location>
</feature>
<organism evidence="9 10">
    <name type="scientific">Xanthocytophaga flava</name>
    <dbReference type="NCBI Taxonomy" id="3048013"/>
    <lineage>
        <taxon>Bacteria</taxon>
        <taxon>Pseudomonadati</taxon>
        <taxon>Bacteroidota</taxon>
        <taxon>Cytophagia</taxon>
        <taxon>Cytophagales</taxon>
        <taxon>Rhodocytophagaceae</taxon>
        <taxon>Xanthocytophaga</taxon>
    </lineage>
</organism>
<dbReference type="CDD" id="cd00075">
    <property type="entry name" value="HATPase"/>
    <property type="match status" value="1"/>
</dbReference>
<keyword evidence="6" id="KW-0902">Two-component regulatory system</keyword>
<evidence type="ECO:0000256" key="5">
    <source>
        <dbReference type="ARBA" id="ARBA00022777"/>
    </source>
</evidence>
<dbReference type="InterPro" id="IPR003661">
    <property type="entry name" value="HisK_dim/P_dom"/>
</dbReference>
<keyword evidence="4" id="KW-0808">Transferase</keyword>
<dbReference type="InterPro" id="IPR050736">
    <property type="entry name" value="Sensor_HK_Regulatory"/>
</dbReference>
<dbReference type="SUPFAM" id="SSF55874">
    <property type="entry name" value="ATPase domain of HSP90 chaperone/DNA topoisomerase II/histidine kinase"/>
    <property type="match status" value="1"/>
</dbReference>